<dbReference type="GeneTree" id="ENSGT00940000156370"/>
<reference evidence="20" key="2">
    <citation type="submission" date="2025-09" db="UniProtKB">
        <authorList>
            <consortium name="Ensembl"/>
        </authorList>
    </citation>
    <scope>IDENTIFICATION</scope>
</reference>
<dbReference type="PANTHER" id="PTHR11785:SF354">
    <property type="entry name" value="B(0,+)-TYPE AMINO ACID TRANSPORTER 1"/>
    <property type="match status" value="1"/>
</dbReference>
<dbReference type="STRING" id="1676925.ENSPKIP00000022488"/>
<feature type="transmembrane region" description="Helical" evidence="19">
    <location>
        <begin position="424"/>
        <end position="443"/>
    </location>
</feature>
<evidence type="ECO:0000256" key="11">
    <source>
        <dbReference type="ARBA" id="ARBA00051814"/>
    </source>
</evidence>
<evidence type="ECO:0000256" key="10">
    <source>
        <dbReference type="ARBA" id="ARBA00051323"/>
    </source>
</evidence>
<keyword evidence="9" id="KW-1015">Disulfide bond</keyword>
<evidence type="ECO:0000256" key="18">
    <source>
        <dbReference type="ARBA" id="ARBA00093193"/>
    </source>
</evidence>
<feature type="transmembrane region" description="Helical" evidence="19">
    <location>
        <begin position="111"/>
        <end position="133"/>
    </location>
</feature>
<name>A0A3B3RW14_9TELE</name>
<evidence type="ECO:0000256" key="9">
    <source>
        <dbReference type="ARBA" id="ARBA00023157"/>
    </source>
</evidence>
<evidence type="ECO:0000256" key="5">
    <source>
        <dbReference type="ARBA" id="ARBA00022553"/>
    </source>
</evidence>
<feature type="transmembrane region" description="Helical" evidence="19">
    <location>
        <begin position="363"/>
        <end position="381"/>
    </location>
</feature>
<feature type="transmembrane region" description="Helical" evidence="19">
    <location>
        <begin position="265"/>
        <end position="290"/>
    </location>
</feature>
<dbReference type="PIRSF" id="PIRSF006060">
    <property type="entry name" value="AA_transporter"/>
    <property type="match status" value="1"/>
</dbReference>
<evidence type="ECO:0000256" key="15">
    <source>
        <dbReference type="ARBA" id="ARBA00074336"/>
    </source>
</evidence>
<dbReference type="Ensembl" id="ENSPKIT00000003152.1">
    <property type="protein sequence ID" value="ENSPKIP00000022488.1"/>
    <property type="gene ID" value="ENSPKIG00000006468.1"/>
</dbReference>
<dbReference type="InterPro" id="IPR002293">
    <property type="entry name" value="AA/rel_permease1"/>
</dbReference>
<dbReference type="Gene3D" id="1.20.1740.10">
    <property type="entry name" value="Amino acid/polyamine transporter I"/>
    <property type="match status" value="1"/>
</dbReference>
<evidence type="ECO:0000256" key="17">
    <source>
        <dbReference type="ARBA" id="ARBA00083296"/>
    </source>
</evidence>
<dbReference type="GO" id="GO:0016324">
    <property type="term" value="C:apical plasma membrane"/>
    <property type="evidence" value="ECO:0007669"/>
    <property type="project" value="UniProtKB-SubCell"/>
</dbReference>
<comment type="similarity">
    <text evidence="2">Belongs to the amino acid-polyamine-organocation (APC) superfamily.</text>
</comment>
<feature type="transmembrane region" description="Helical" evidence="19">
    <location>
        <begin position="316"/>
        <end position="342"/>
    </location>
</feature>
<keyword evidence="3" id="KW-0813">Transport</keyword>
<evidence type="ECO:0000256" key="3">
    <source>
        <dbReference type="ARBA" id="ARBA00022448"/>
    </source>
</evidence>
<comment type="catalytic activity">
    <reaction evidence="14">
        <text>L-leucine(out) + L-arginine(in) = L-leucine(in) + L-arginine(out)</text>
        <dbReference type="Rhea" id="RHEA:71059"/>
        <dbReference type="ChEBI" id="CHEBI:32682"/>
        <dbReference type="ChEBI" id="CHEBI:57427"/>
    </reaction>
    <physiologicalReaction direction="left-to-right" evidence="14">
        <dbReference type="Rhea" id="RHEA:71060"/>
    </physiologicalReaction>
</comment>
<evidence type="ECO:0000256" key="16">
    <source>
        <dbReference type="ARBA" id="ARBA00079910"/>
    </source>
</evidence>
<keyword evidence="21" id="KW-1185">Reference proteome</keyword>
<dbReference type="AlphaFoldDB" id="A0A3B3RW14"/>
<feature type="transmembrane region" description="Helical" evidence="19">
    <location>
        <begin position="192"/>
        <end position="214"/>
    </location>
</feature>
<comment type="catalytic activity">
    <reaction evidence="18">
        <text>L-phenylalanine(out) + L-arginine(in) = L-phenylalanine(in) + L-arginine(out)</text>
        <dbReference type="Rhea" id="RHEA:71067"/>
        <dbReference type="ChEBI" id="CHEBI:32682"/>
        <dbReference type="ChEBI" id="CHEBI:58095"/>
    </reaction>
    <physiologicalReaction direction="left-to-right" evidence="18">
        <dbReference type="Rhea" id="RHEA:71068"/>
    </physiologicalReaction>
</comment>
<evidence type="ECO:0000256" key="12">
    <source>
        <dbReference type="ARBA" id="ARBA00051835"/>
    </source>
</evidence>
<dbReference type="Proteomes" id="UP000261540">
    <property type="component" value="Unplaced"/>
</dbReference>
<evidence type="ECO:0000256" key="19">
    <source>
        <dbReference type="SAM" id="Phobius"/>
    </source>
</evidence>
<dbReference type="FunFam" id="1.20.1740.10:FF:000015">
    <property type="entry name" value="B(0,+)-type amino acid transporter 1"/>
    <property type="match status" value="1"/>
</dbReference>
<sequence>MGCPSITGHGAGHTLDGMPVHHRARDKIYHSIMLLSLRLLQQVGLFSGICLIVGSMIGSGIFMSPRAVLEHTGAVGPCLSVWAAGGILSTLGALCYAELGTMIRQSGAEYSYLLEAFGPLTAYLFSWMSIVVLRPASAAVSALTIGEYAAAPFYQGCSPPVLVVKSLSAVSILLILLVNCQSVKLVSYVQNFFTVAKLSIIFVFTVAGIVLLAQGHTQNLTNAFEGASLLPGNLGLAFYSSLWAYDGWNQLNCITEELKDPSRNLPLAIFIGIPLVSVCYILVNIAYLTVMTPTEILQSPAVAVTFGDRVLYPFSWIVPLFVVLSSFGAANGYGLTGGRLTYRAGREGHMVKILSFISLKHHTPSPGVIFNGILSMFYILPADIDSLINYCSFAQWAFYGLTASALIVMRFTRKDMKRPFRVPLVIPAVLILMCGYLVLAPILEKPQWEYFYCIAFALSGLILYFPFVRCKLSCLKKVMRPLTIHLQLLMEVAPAEAAE</sequence>
<proteinExistence type="inferred from homology"/>
<keyword evidence="5" id="KW-0597">Phosphoprotein</keyword>
<dbReference type="InterPro" id="IPR050598">
    <property type="entry name" value="AminoAcid_Transporter"/>
</dbReference>
<organism evidence="20 21">
    <name type="scientific">Paramormyrops kingsleyae</name>
    <dbReference type="NCBI Taxonomy" id="1676925"/>
    <lineage>
        <taxon>Eukaryota</taxon>
        <taxon>Metazoa</taxon>
        <taxon>Chordata</taxon>
        <taxon>Craniata</taxon>
        <taxon>Vertebrata</taxon>
        <taxon>Euteleostomi</taxon>
        <taxon>Actinopterygii</taxon>
        <taxon>Neopterygii</taxon>
        <taxon>Teleostei</taxon>
        <taxon>Osteoglossocephala</taxon>
        <taxon>Osteoglossomorpha</taxon>
        <taxon>Osteoglossiformes</taxon>
        <taxon>Mormyridae</taxon>
        <taxon>Paramormyrops</taxon>
    </lineage>
</organism>
<comment type="catalytic activity">
    <reaction evidence="12">
        <text>L-histidine(out) + L-arginine(in) = L-histidine(in) + L-arginine(out)</text>
        <dbReference type="Rhea" id="RHEA:71063"/>
        <dbReference type="ChEBI" id="CHEBI:32682"/>
        <dbReference type="ChEBI" id="CHEBI:57595"/>
    </reaction>
    <physiologicalReaction direction="left-to-right" evidence="12">
        <dbReference type="Rhea" id="RHEA:71064"/>
    </physiologicalReaction>
</comment>
<feature type="transmembrane region" description="Helical" evidence="19">
    <location>
        <begin position="449"/>
        <end position="467"/>
    </location>
</feature>
<evidence type="ECO:0000256" key="4">
    <source>
        <dbReference type="ARBA" id="ARBA00022475"/>
    </source>
</evidence>
<keyword evidence="6 19" id="KW-0812">Transmembrane</keyword>
<comment type="catalytic activity">
    <reaction evidence="10">
        <text>L-lysine(out) + L-arginine(in) = L-lysine(in) + L-arginine(out)</text>
        <dbReference type="Rhea" id="RHEA:70827"/>
        <dbReference type="ChEBI" id="CHEBI:32551"/>
        <dbReference type="ChEBI" id="CHEBI:32682"/>
    </reaction>
    <physiologicalReaction direction="left-to-right" evidence="10">
        <dbReference type="Rhea" id="RHEA:70828"/>
    </physiologicalReaction>
</comment>
<evidence type="ECO:0000256" key="2">
    <source>
        <dbReference type="ARBA" id="ARBA00009523"/>
    </source>
</evidence>
<feature type="transmembrane region" description="Helical" evidence="19">
    <location>
        <begin position="393"/>
        <end position="412"/>
    </location>
</feature>
<evidence type="ECO:0000256" key="7">
    <source>
        <dbReference type="ARBA" id="ARBA00022989"/>
    </source>
</evidence>
<dbReference type="Pfam" id="PF13520">
    <property type="entry name" value="AA_permease_2"/>
    <property type="match status" value="1"/>
</dbReference>
<evidence type="ECO:0000256" key="13">
    <source>
        <dbReference type="ARBA" id="ARBA00052179"/>
    </source>
</evidence>
<feature type="transmembrane region" description="Helical" evidence="19">
    <location>
        <begin position="74"/>
        <end position="99"/>
    </location>
</feature>
<comment type="subcellular location">
    <subcellularLocation>
        <location evidence="1">Apical cell membrane</location>
        <topology evidence="1">Multi-pass membrane protein</topology>
    </subcellularLocation>
</comment>
<dbReference type="PANTHER" id="PTHR11785">
    <property type="entry name" value="AMINO ACID TRANSPORTER"/>
    <property type="match status" value="1"/>
</dbReference>
<feature type="transmembrane region" description="Helical" evidence="19">
    <location>
        <begin position="43"/>
        <end position="62"/>
    </location>
</feature>
<keyword evidence="8 19" id="KW-0472">Membrane</keyword>
<dbReference type="GO" id="GO:0015179">
    <property type="term" value="F:L-amino acid transmembrane transporter activity"/>
    <property type="evidence" value="ECO:0007669"/>
    <property type="project" value="TreeGrafter"/>
</dbReference>
<evidence type="ECO:0000313" key="20">
    <source>
        <dbReference type="Ensembl" id="ENSPKIP00000022488.1"/>
    </source>
</evidence>
<protein>
    <recommendedName>
        <fullName evidence="15">b(0,+)-type amino acid transporter 1</fullName>
    </recommendedName>
    <alternativeName>
        <fullName evidence="16">Glycoprotein-associated amino acid transporter b0,+AT1</fullName>
    </alternativeName>
    <alternativeName>
        <fullName evidence="17">Solute carrier family 7 member 9</fullName>
    </alternativeName>
</protein>
<evidence type="ECO:0000256" key="6">
    <source>
        <dbReference type="ARBA" id="ARBA00022692"/>
    </source>
</evidence>
<evidence type="ECO:0000313" key="21">
    <source>
        <dbReference type="Proteomes" id="UP000261540"/>
    </source>
</evidence>
<comment type="catalytic activity">
    <reaction evidence="13">
        <text>L-cysteine(out) + L-arginine(in) = L-cysteine(in) + L-arginine(out)</text>
        <dbReference type="Rhea" id="RHEA:71071"/>
        <dbReference type="ChEBI" id="CHEBI:32682"/>
        <dbReference type="ChEBI" id="CHEBI:35235"/>
    </reaction>
    <physiologicalReaction direction="left-to-right" evidence="13">
        <dbReference type="Rhea" id="RHEA:71072"/>
    </physiologicalReaction>
</comment>
<keyword evidence="7 19" id="KW-1133">Transmembrane helix</keyword>
<evidence type="ECO:0000256" key="8">
    <source>
        <dbReference type="ARBA" id="ARBA00023136"/>
    </source>
</evidence>
<keyword evidence="4" id="KW-1003">Cell membrane</keyword>
<reference evidence="20" key="1">
    <citation type="submission" date="2025-08" db="UniProtKB">
        <authorList>
            <consortium name="Ensembl"/>
        </authorList>
    </citation>
    <scope>IDENTIFICATION</scope>
</reference>
<comment type="catalytic activity">
    <reaction evidence="11">
        <text>L-cystine(out) + L-arginine(in) = L-cystine(in) + L-arginine(out)</text>
        <dbReference type="Rhea" id="RHEA:71075"/>
        <dbReference type="ChEBI" id="CHEBI:32682"/>
        <dbReference type="ChEBI" id="CHEBI:35491"/>
    </reaction>
    <physiologicalReaction direction="left-to-right" evidence="11">
        <dbReference type="Rhea" id="RHEA:71076"/>
    </physiologicalReaction>
</comment>
<feature type="transmembrane region" description="Helical" evidence="19">
    <location>
        <begin position="226"/>
        <end position="245"/>
    </location>
</feature>
<evidence type="ECO:0000256" key="1">
    <source>
        <dbReference type="ARBA" id="ARBA00004424"/>
    </source>
</evidence>
<evidence type="ECO:0000256" key="14">
    <source>
        <dbReference type="ARBA" id="ARBA00052732"/>
    </source>
</evidence>
<accession>A0A3B3RW14</accession>
<feature type="transmembrane region" description="Helical" evidence="19">
    <location>
        <begin position="162"/>
        <end position="180"/>
    </location>
</feature>